<dbReference type="Pfam" id="PF03171">
    <property type="entry name" value="2OG-FeII_Oxy"/>
    <property type="match status" value="1"/>
</dbReference>
<dbReference type="Gene3D" id="2.60.120.330">
    <property type="entry name" value="B-lactam Antibiotic, Isopenicillin N Synthase, Chain"/>
    <property type="match status" value="2"/>
</dbReference>
<dbReference type="EMBL" id="BTGU01008368">
    <property type="protein sequence ID" value="GMN27818.1"/>
    <property type="molecule type" value="Genomic_DNA"/>
</dbReference>
<dbReference type="InterPro" id="IPR027443">
    <property type="entry name" value="IPNS-like_sf"/>
</dbReference>
<dbReference type="EMBL" id="BTGU01008369">
    <property type="protein sequence ID" value="GMN27829.1"/>
    <property type="molecule type" value="Genomic_DNA"/>
</dbReference>
<dbReference type="Pfam" id="PF14226">
    <property type="entry name" value="DIOX_N"/>
    <property type="match status" value="1"/>
</dbReference>
<reference evidence="6" key="1">
    <citation type="submission" date="2023-07" db="EMBL/GenBank/DDBJ databases">
        <title>draft genome sequence of fig (Ficus carica).</title>
        <authorList>
            <person name="Takahashi T."/>
            <person name="Nishimura K."/>
        </authorList>
    </citation>
    <scope>NUCLEOTIDE SEQUENCE</scope>
</reference>
<evidence type="ECO:0000313" key="8">
    <source>
        <dbReference type="EMBL" id="GMN27829.1"/>
    </source>
</evidence>
<keyword evidence="3" id="KW-0560">Oxidoreductase</keyword>
<dbReference type="SUPFAM" id="SSF51197">
    <property type="entry name" value="Clavaminate synthase-like"/>
    <property type="match status" value="1"/>
</dbReference>
<dbReference type="PROSITE" id="PS51471">
    <property type="entry name" value="FE2OG_OXY"/>
    <property type="match status" value="1"/>
</dbReference>
<evidence type="ECO:0000256" key="3">
    <source>
        <dbReference type="ARBA" id="ARBA00023002"/>
    </source>
</evidence>
<dbReference type="Proteomes" id="UP001187192">
    <property type="component" value="Unassembled WGS sequence"/>
</dbReference>
<name>A0AA88CRY6_FICCA</name>
<sequence>MGGIEKDESQRSKVVDQVRRACGEWGFFQVVNHGIEETVLLRMIDGGDNTGILRQSTCSRVYSVQIDLRSTRAKPQPPRRHGLCRGTCFVRPLLPAMPRTRLAIGSSNHTDSSFFTVLLQDQLGGLQVLHQDRYWVDVTPIPGALVINLGDLLQASL</sequence>
<evidence type="ECO:0000313" key="10">
    <source>
        <dbReference type="Proteomes" id="UP001187192"/>
    </source>
</evidence>
<evidence type="ECO:0000259" key="5">
    <source>
        <dbReference type="PROSITE" id="PS51471"/>
    </source>
</evidence>
<dbReference type="InterPro" id="IPR026992">
    <property type="entry name" value="DIOX_N"/>
</dbReference>
<keyword evidence="4" id="KW-0408">Iron</keyword>
<evidence type="ECO:0000313" key="9">
    <source>
        <dbReference type="EMBL" id="GMN27840.1"/>
    </source>
</evidence>
<dbReference type="EMBL" id="BTGU01008367">
    <property type="protein sequence ID" value="GMN27806.1"/>
    <property type="molecule type" value="Genomic_DNA"/>
</dbReference>
<dbReference type="EMBL" id="BTGU01008370">
    <property type="protein sequence ID" value="GMN27840.1"/>
    <property type="molecule type" value="Genomic_DNA"/>
</dbReference>
<accession>A0AA88CRY6</accession>
<dbReference type="GO" id="GO:0046872">
    <property type="term" value="F:metal ion binding"/>
    <property type="evidence" value="ECO:0007669"/>
    <property type="project" value="UniProtKB-KW"/>
</dbReference>
<dbReference type="PANTHER" id="PTHR10209:SF884">
    <property type="entry name" value="1-AMINOCYCLOPROPANE-1-CARBOXYLATE OXIDASE HOMOLOG 1-LIKE"/>
    <property type="match status" value="1"/>
</dbReference>
<gene>
    <name evidence="6" type="ORF">TIFTF001_050493</name>
    <name evidence="7" type="ORF">TIFTF001_050494</name>
    <name evidence="8" type="ORF">TIFTF001_050495</name>
    <name evidence="9" type="ORF">TIFTF001_050496</name>
</gene>
<keyword evidence="10" id="KW-1185">Reference proteome</keyword>
<proteinExistence type="inferred from homology"/>
<evidence type="ECO:0000313" key="7">
    <source>
        <dbReference type="EMBL" id="GMN27818.1"/>
    </source>
</evidence>
<organism evidence="6 10">
    <name type="scientific">Ficus carica</name>
    <name type="common">Common fig</name>
    <dbReference type="NCBI Taxonomy" id="3494"/>
    <lineage>
        <taxon>Eukaryota</taxon>
        <taxon>Viridiplantae</taxon>
        <taxon>Streptophyta</taxon>
        <taxon>Embryophyta</taxon>
        <taxon>Tracheophyta</taxon>
        <taxon>Spermatophyta</taxon>
        <taxon>Magnoliopsida</taxon>
        <taxon>eudicotyledons</taxon>
        <taxon>Gunneridae</taxon>
        <taxon>Pentapetalae</taxon>
        <taxon>rosids</taxon>
        <taxon>fabids</taxon>
        <taxon>Rosales</taxon>
        <taxon>Moraceae</taxon>
        <taxon>Ficeae</taxon>
        <taxon>Ficus</taxon>
    </lineage>
</organism>
<evidence type="ECO:0000313" key="6">
    <source>
        <dbReference type="EMBL" id="GMN27806.1"/>
    </source>
</evidence>
<evidence type="ECO:0000256" key="4">
    <source>
        <dbReference type="ARBA" id="ARBA00023004"/>
    </source>
</evidence>
<dbReference type="InterPro" id="IPR044861">
    <property type="entry name" value="IPNS-like_FE2OG_OXY"/>
</dbReference>
<feature type="domain" description="Fe2OG dioxygenase" evidence="5">
    <location>
        <begin position="88"/>
        <end position="157"/>
    </location>
</feature>
<keyword evidence="2" id="KW-0479">Metal-binding</keyword>
<comment type="caution">
    <text evidence="6">The sequence shown here is derived from an EMBL/GenBank/DDBJ whole genome shotgun (WGS) entry which is preliminary data.</text>
</comment>
<dbReference type="GO" id="GO:0051213">
    <property type="term" value="F:dioxygenase activity"/>
    <property type="evidence" value="ECO:0007669"/>
    <property type="project" value="UniProtKB-ARBA"/>
</dbReference>
<evidence type="ECO:0000256" key="1">
    <source>
        <dbReference type="ARBA" id="ARBA00008056"/>
    </source>
</evidence>
<dbReference type="PANTHER" id="PTHR10209">
    <property type="entry name" value="OXIDOREDUCTASE, 2OG-FE II OXYGENASE FAMILY PROTEIN"/>
    <property type="match status" value="1"/>
</dbReference>
<dbReference type="Gramene" id="FCD_00036056-RA">
    <property type="protein sequence ID" value="FCD_00036056-RA:cds"/>
    <property type="gene ID" value="FCD_00036056"/>
</dbReference>
<evidence type="ECO:0000256" key="2">
    <source>
        <dbReference type="ARBA" id="ARBA00022723"/>
    </source>
</evidence>
<dbReference type="AlphaFoldDB" id="A0AA88CRY6"/>
<protein>
    <recommendedName>
        <fullName evidence="5">Fe2OG dioxygenase domain-containing protein</fullName>
    </recommendedName>
</protein>
<dbReference type="InterPro" id="IPR005123">
    <property type="entry name" value="Oxoglu/Fe-dep_dioxygenase_dom"/>
</dbReference>
<comment type="similarity">
    <text evidence="1">Belongs to the iron/ascorbate-dependent oxidoreductase family.</text>
</comment>